<dbReference type="Ensembl" id="ENSMMDT00005043922.1">
    <property type="protein sequence ID" value="ENSMMDP00005043054.1"/>
    <property type="gene ID" value="ENSMMDG00005019803.1"/>
</dbReference>
<keyword evidence="1" id="KW-0547">Nucleotide-binding</keyword>
<organism evidence="3 4">
    <name type="scientific">Myripristis murdjan</name>
    <name type="common">pinecone soldierfish</name>
    <dbReference type="NCBI Taxonomy" id="586833"/>
    <lineage>
        <taxon>Eukaryota</taxon>
        <taxon>Metazoa</taxon>
        <taxon>Chordata</taxon>
        <taxon>Craniata</taxon>
        <taxon>Vertebrata</taxon>
        <taxon>Euteleostomi</taxon>
        <taxon>Actinopterygii</taxon>
        <taxon>Neopterygii</taxon>
        <taxon>Teleostei</taxon>
        <taxon>Neoteleostei</taxon>
        <taxon>Acanthomorphata</taxon>
        <taxon>Holocentriformes</taxon>
        <taxon>Holocentridae</taxon>
        <taxon>Myripristis</taxon>
    </lineage>
</organism>
<dbReference type="GO" id="GO:0005524">
    <property type="term" value="F:ATP binding"/>
    <property type="evidence" value="ECO:0007669"/>
    <property type="project" value="UniProtKB-KW"/>
</dbReference>
<reference evidence="3" key="2">
    <citation type="submission" date="2025-08" db="UniProtKB">
        <authorList>
            <consortium name="Ensembl"/>
        </authorList>
    </citation>
    <scope>IDENTIFICATION</scope>
</reference>
<proteinExistence type="predicted"/>
<accession>A0A668A5D0</accession>
<reference evidence="3" key="1">
    <citation type="submission" date="2019-06" db="EMBL/GenBank/DDBJ databases">
        <authorList>
            <consortium name="Wellcome Sanger Institute Data Sharing"/>
        </authorList>
    </citation>
    <scope>NUCLEOTIDE SEQUENCE [LARGE SCALE GENOMIC DNA]</scope>
</reference>
<sequence>MQGKDCVKVAVRVRPFNKRERDAGSSCIISMASSSITIQDPRNAHNRRSFCFDYTYWSHSGFTVPGGQGILCVCRHTCSVQMCIEWFV</sequence>
<dbReference type="InterPro" id="IPR027417">
    <property type="entry name" value="P-loop_NTPase"/>
</dbReference>
<keyword evidence="2" id="KW-0067">ATP-binding</keyword>
<reference evidence="3" key="3">
    <citation type="submission" date="2025-09" db="UniProtKB">
        <authorList>
            <consortium name="Ensembl"/>
        </authorList>
    </citation>
    <scope>IDENTIFICATION</scope>
</reference>
<dbReference type="SUPFAM" id="SSF52540">
    <property type="entry name" value="P-loop containing nucleoside triphosphate hydrolases"/>
    <property type="match status" value="1"/>
</dbReference>
<dbReference type="PANTHER" id="PTHR47117">
    <property type="entry name" value="STAR-RELATED LIPID TRANSFER PROTEIN 9"/>
    <property type="match status" value="1"/>
</dbReference>
<evidence type="ECO:0000256" key="2">
    <source>
        <dbReference type="ARBA" id="ARBA00022840"/>
    </source>
</evidence>
<evidence type="ECO:0000313" key="4">
    <source>
        <dbReference type="Proteomes" id="UP000472263"/>
    </source>
</evidence>
<dbReference type="Gene3D" id="3.40.850.10">
    <property type="entry name" value="Kinesin motor domain"/>
    <property type="match status" value="1"/>
</dbReference>
<dbReference type="Proteomes" id="UP000472263">
    <property type="component" value="Chromosome 3"/>
</dbReference>
<evidence type="ECO:0008006" key="5">
    <source>
        <dbReference type="Google" id="ProtNLM"/>
    </source>
</evidence>
<dbReference type="InterPro" id="IPR036961">
    <property type="entry name" value="Kinesin_motor_dom_sf"/>
</dbReference>
<name>A0A668A5D0_9TELE</name>
<dbReference type="AlphaFoldDB" id="A0A668A5D0"/>
<protein>
    <recommendedName>
        <fullName evidence="5">Kinesin motor domain-containing protein</fullName>
    </recommendedName>
</protein>
<evidence type="ECO:0000256" key="1">
    <source>
        <dbReference type="ARBA" id="ARBA00022741"/>
    </source>
</evidence>
<keyword evidence="4" id="KW-1185">Reference proteome</keyword>
<evidence type="ECO:0000313" key="3">
    <source>
        <dbReference type="Ensembl" id="ENSMMDP00005043054.1"/>
    </source>
</evidence>
<dbReference type="GeneTree" id="ENSGT00940000178689"/>
<dbReference type="InParanoid" id="A0A668A5D0"/>